<name>A0A5C5Z7H4_9BACT</name>
<dbReference type="Pfam" id="PF00404">
    <property type="entry name" value="Dockerin_1"/>
    <property type="match status" value="1"/>
</dbReference>
<dbReference type="EMBL" id="SJPJ01000001">
    <property type="protein sequence ID" value="TWT83037.1"/>
    <property type="molecule type" value="Genomic_DNA"/>
</dbReference>
<dbReference type="SUPFAM" id="SSF141072">
    <property type="entry name" value="CalX-like"/>
    <property type="match status" value="2"/>
</dbReference>
<dbReference type="InterPro" id="IPR027828">
    <property type="entry name" value="DUF4465"/>
</dbReference>
<protein>
    <recommendedName>
        <fullName evidence="3">Dockerin type I repeat protein</fullName>
    </recommendedName>
</protein>
<gene>
    <name evidence="1" type="ORF">CA13_45000</name>
</gene>
<dbReference type="Proteomes" id="UP000315010">
    <property type="component" value="Unassembled WGS sequence"/>
</dbReference>
<dbReference type="RefSeq" id="WP_146399927.1">
    <property type="nucleotide sequence ID" value="NZ_SJPJ01000001.1"/>
</dbReference>
<evidence type="ECO:0000313" key="1">
    <source>
        <dbReference type="EMBL" id="TWT83037.1"/>
    </source>
</evidence>
<comment type="caution">
    <text evidence="1">The sequence shown here is derived from an EMBL/GenBank/DDBJ whole genome shotgun (WGS) entry which is preliminary data.</text>
</comment>
<proteinExistence type="predicted"/>
<evidence type="ECO:0008006" key="3">
    <source>
        <dbReference type="Google" id="ProtNLM"/>
    </source>
</evidence>
<dbReference type="InterPro" id="IPR038081">
    <property type="entry name" value="CalX-like_sf"/>
</dbReference>
<evidence type="ECO:0000313" key="2">
    <source>
        <dbReference type="Proteomes" id="UP000315010"/>
    </source>
</evidence>
<dbReference type="Pfam" id="PF14717">
    <property type="entry name" value="DUF4465"/>
    <property type="match status" value="3"/>
</dbReference>
<organism evidence="1 2">
    <name type="scientific">Novipirellula herctigrandis</name>
    <dbReference type="NCBI Taxonomy" id="2527986"/>
    <lineage>
        <taxon>Bacteria</taxon>
        <taxon>Pseudomonadati</taxon>
        <taxon>Planctomycetota</taxon>
        <taxon>Planctomycetia</taxon>
        <taxon>Pirellulales</taxon>
        <taxon>Pirellulaceae</taxon>
        <taxon>Novipirellula</taxon>
    </lineage>
</organism>
<dbReference type="OrthoDB" id="8562952at2"/>
<reference evidence="1 2" key="1">
    <citation type="submission" date="2019-02" db="EMBL/GenBank/DDBJ databases">
        <title>Deep-cultivation of Planctomycetes and their phenomic and genomic characterization uncovers novel biology.</title>
        <authorList>
            <person name="Wiegand S."/>
            <person name="Jogler M."/>
            <person name="Boedeker C."/>
            <person name="Pinto D."/>
            <person name="Vollmers J."/>
            <person name="Rivas-Marin E."/>
            <person name="Kohn T."/>
            <person name="Peeters S.H."/>
            <person name="Heuer A."/>
            <person name="Rast P."/>
            <person name="Oberbeckmann S."/>
            <person name="Bunk B."/>
            <person name="Jeske O."/>
            <person name="Meyerdierks A."/>
            <person name="Storesund J.E."/>
            <person name="Kallscheuer N."/>
            <person name="Luecker S."/>
            <person name="Lage O.M."/>
            <person name="Pohl T."/>
            <person name="Merkel B.J."/>
            <person name="Hornburger P."/>
            <person name="Mueller R.-W."/>
            <person name="Bruemmer F."/>
            <person name="Labrenz M."/>
            <person name="Spormann A.M."/>
            <person name="Op Den Camp H."/>
            <person name="Overmann J."/>
            <person name="Amann R."/>
            <person name="Jetten M.S.M."/>
            <person name="Mascher T."/>
            <person name="Medema M.H."/>
            <person name="Devos D.P."/>
            <person name="Kaster A.-K."/>
            <person name="Ovreas L."/>
            <person name="Rohde M."/>
            <person name="Galperin M.Y."/>
            <person name="Jogler C."/>
        </authorList>
    </citation>
    <scope>NUCLEOTIDE SEQUENCE [LARGE SCALE GENOMIC DNA]</scope>
    <source>
        <strain evidence="1 2">CA13</strain>
    </source>
</reference>
<dbReference type="Gene3D" id="2.60.120.1350">
    <property type="entry name" value="Protein of unknown function DUF4465"/>
    <property type="match status" value="3"/>
</dbReference>
<sequence length="1795" mass="189810">MNTKKRRSFATSLRRRLTTEILEDRRLLAAGPYAPAAGEIGSTAISMDDAAIIGWATNWKDYAPGAEVDAQWQTPHKAIGPAEGNTGDVVTLGRGGQITLEFDAPIRDGLGNDFAVFENALTDSFLELGYVEVSSDGVHFFRFANDSQTDAAVGTYESLDPTQINGLAGKYRQGFGTPFDLASLKGTSPFLDVTSVTHVRVIDIVGDGSAKDTSNDSIFDPYPTNGSAGFDLDGVAVMNQSPVTISSIDFEDVGATLGANSHWNGPDPNGTTITGAYDELTTVGQFQTAGATFNNAISLDSGAWNGWAYSNETNTTTPGFENSFSAFPGQGATGSGTFAVAFADQSDFYEPPTITLPVGAGMVQSIQVTNTTYAALSMRDGDSFAEPFGGASGNEPDWFLLTIEGKDPGGASVGTVDFYLADYRFADSASDYIVDTWQTIDLSSLGQAASLQFALTSSDVGTFGMNTPAFFAVDNLQLVEPGLAIDFLKYAVTEDAGSQATTARVTRGGTSLASAQVVQLQPNNASLSVPASVSIPAGQAFVDFSIGVIDNQVSLGDVMVELTASTTSGLQATRTLQVVEDDLPPLTFSVNPSTVDEGDTVTATVTRPDANKATALTVNLSSDLPAIASLPETVIIPAGATSVMFDITGVDDEIDHGQSTVPLTASANGFVSATSQVVVSDNDIAALAITSNPSEFSESDAFPTTQFEDVGSRLSEESFNNGSDGRGGFTSNSLNFNNDYNSEYGSWSGWAFSNTTDTTTPGYFNQYSAFAAGGANGSDTYAVASVYGIDLPNIVRDESNGIGFKELSVTNTTYAALSMREGDAFAKKFGGESGDDADWLLLTIQGLNNQDESVGTVDFYLADYRFDDNSLDYIVSDWTTVDVSSLTAATKLVFSLSSSDNGDFGMNTPAYFAIDNVVLDQSSGSNSPSILVTREKMELTDPIEVTLTSSDPGLALVPQTVTIPTGQASIEVPVRLLDNSTSDENRLVTFSAAANRLSATADVVITDDDAPAVTLTIQTPQLNETQGSPRADFERIGQQLTNETAYNGSDGAGQFESSALIFNNDFNPTWGSWSGWAVSNTTDSTTPGYGNQFSSITSSGANDSATFAIGTTGGVTPTIERSDDADNFVFDSLQVTNATYSALSMLDGDFFAKKFGGESGDDADWFLLTIEGYDASNESIGEIEFYLADYRFSDNSLDYVVDAWTKIDLSSIGEARSLSFSLSSSDVGDFGMNTPAYFAVDDIQMKSTDTSVGSGIVRRNDADISTPLTVTLSSAPAGPLLLPPSVTIPSGSKTASFSFDIANNSLVNDAVITIDGTADGYTSFGDSVRIVDNDYSPVGFIVAQSSGTTAVSESGTSDFVEVRLTSKPDSDVVIEVSHQSSDDFSVNVTRLTFTTENWNSAQTVSFSGIPDFEVEENDLGTVRIQVVATDSDPAFADAETTDVVVAIGEHAITDIELIASEGKPIIRDAALGFEFSFSESNERSQWTADDRVQNLTVMENTFDTGLAEVNLAGGTDSVELSDSTSLHLDGGDGIDRLTILATDRELNLGGFLTDAVVGFEHIIVAREGSSSIYIGSDTSLVSLGSEVTTVVHAKSRPVFVDPAWELRDPRIVDGVFMHIISQGETEIHIESTSSWQNVRDHYDVNNNGSVASSDALAIINQLLMQATPNLPSIDTLETFGGFYFDVTGEGELTALDALVVINLLNQTVELPAGNGEQVVSVIFASTSSEPNLGDLLDDQVPFDLSPLSTSPTKSNATDSLNPTREVVFVEPVDAVMREIDDVISEIGEIKIGNEL</sequence>
<keyword evidence="2" id="KW-1185">Reference proteome</keyword>
<accession>A0A5C5Z7H4</accession>
<dbReference type="GO" id="GO:0004553">
    <property type="term" value="F:hydrolase activity, hydrolyzing O-glycosyl compounds"/>
    <property type="evidence" value="ECO:0007669"/>
    <property type="project" value="InterPro"/>
</dbReference>
<dbReference type="GO" id="GO:0000272">
    <property type="term" value="P:polysaccharide catabolic process"/>
    <property type="evidence" value="ECO:0007669"/>
    <property type="project" value="InterPro"/>
</dbReference>
<dbReference type="InterPro" id="IPR002105">
    <property type="entry name" value="Dockerin_1_rpt"/>
</dbReference>